<evidence type="ECO:0000256" key="1">
    <source>
        <dbReference type="SAM" id="MobiDB-lite"/>
    </source>
</evidence>
<keyword evidence="2" id="KW-0472">Membrane</keyword>
<dbReference type="Proteomes" id="UP000677054">
    <property type="component" value="Unassembled WGS sequence"/>
</dbReference>
<accession>A0A7R9A8J3</accession>
<gene>
    <name evidence="3" type="ORF">DSTB1V02_LOCUS9287</name>
</gene>
<name>A0A7R9A8J3_9CRUS</name>
<feature type="compositionally biased region" description="Polar residues" evidence="1">
    <location>
        <begin position="84"/>
        <end position="106"/>
    </location>
</feature>
<dbReference type="AlphaFoldDB" id="A0A7R9A8J3"/>
<sequence>MSLRQNMRKLHLPWLVVHPLVTIALMAVMGVSNTETFSDFAIYEFLHITAASYNVGVIEMFIVLWFLIYLWVVVVANYQKLGATNTQDDTHPLNNRHVNGPSQGFSQEAEIPRADTSWAAAPPRGEPAQPPAHNKIPDSLTV</sequence>
<organism evidence="3">
    <name type="scientific">Darwinula stevensoni</name>
    <dbReference type="NCBI Taxonomy" id="69355"/>
    <lineage>
        <taxon>Eukaryota</taxon>
        <taxon>Metazoa</taxon>
        <taxon>Ecdysozoa</taxon>
        <taxon>Arthropoda</taxon>
        <taxon>Crustacea</taxon>
        <taxon>Oligostraca</taxon>
        <taxon>Ostracoda</taxon>
        <taxon>Podocopa</taxon>
        <taxon>Podocopida</taxon>
        <taxon>Darwinulocopina</taxon>
        <taxon>Darwinuloidea</taxon>
        <taxon>Darwinulidae</taxon>
        <taxon>Darwinula</taxon>
    </lineage>
</organism>
<feature type="transmembrane region" description="Helical" evidence="2">
    <location>
        <begin position="51"/>
        <end position="72"/>
    </location>
</feature>
<evidence type="ECO:0000313" key="4">
    <source>
        <dbReference type="Proteomes" id="UP000677054"/>
    </source>
</evidence>
<keyword evidence="4" id="KW-1185">Reference proteome</keyword>
<dbReference type="EMBL" id="CAJPEV010002326">
    <property type="protein sequence ID" value="CAG0896531.1"/>
    <property type="molecule type" value="Genomic_DNA"/>
</dbReference>
<proteinExistence type="predicted"/>
<keyword evidence="2" id="KW-1133">Transmembrane helix</keyword>
<evidence type="ECO:0000313" key="3">
    <source>
        <dbReference type="EMBL" id="CAD7249492.1"/>
    </source>
</evidence>
<evidence type="ECO:0000256" key="2">
    <source>
        <dbReference type="SAM" id="Phobius"/>
    </source>
</evidence>
<reference evidence="3" key="1">
    <citation type="submission" date="2020-11" db="EMBL/GenBank/DDBJ databases">
        <authorList>
            <person name="Tran Van P."/>
        </authorList>
    </citation>
    <scope>NUCLEOTIDE SEQUENCE</scope>
</reference>
<protein>
    <submittedName>
        <fullName evidence="3">Uncharacterized protein</fullName>
    </submittedName>
</protein>
<keyword evidence="2" id="KW-0812">Transmembrane</keyword>
<dbReference type="EMBL" id="LR901843">
    <property type="protein sequence ID" value="CAD7249492.1"/>
    <property type="molecule type" value="Genomic_DNA"/>
</dbReference>
<feature type="region of interest" description="Disordered" evidence="1">
    <location>
        <begin position="84"/>
        <end position="142"/>
    </location>
</feature>
<feature type="transmembrane region" description="Helical" evidence="2">
    <location>
        <begin position="12"/>
        <end position="31"/>
    </location>
</feature>